<evidence type="ECO:0000256" key="2">
    <source>
        <dbReference type="SAM" id="Phobius"/>
    </source>
</evidence>
<gene>
    <name evidence="4" type="ORF">R3I93_012422</name>
</gene>
<comment type="caution">
    <text evidence="4">The sequence shown here is derived from an EMBL/GenBank/DDBJ whole genome shotgun (WGS) entry which is preliminary data.</text>
</comment>
<dbReference type="PANTHER" id="PTHR20859">
    <property type="entry name" value="INTERFERON/INTERLEUKIN RECEPTOR"/>
    <property type="match status" value="1"/>
</dbReference>
<dbReference type="InterPro" id="IPR050650">
    <property type="entry name" value="Type-II_Cytokine-TF_Rcpt"/>
</dbReference>
<dbReference type="EMBL" id="JAYKXH010000013">
    <property type="protein sequence ID" value="KAK7148096.1"/>
    <property type="molecule type" value="Genomic_DNA"/>
</dbReference>
<dbReference type="Pfam" id="PF01108">
    <property type="entry name" value="Tissue_fac"/>
    <property type="match status" value="1"/>
</dbReference>
<feature type="compositionally biased region" description="Basic and acidic residues" evidence="1">
    <location>
        <begin position="398"/>
        <end position="407"/>
    </location>
</feature>
<dbReference type="InterPro" id="IPR003961">
    <property type="entry name" value="FN3_dom"/>
</dbReference>
<accession>A0AAN9CRS8</accession>
<dbReference type="SUPFAM" id="SSF49265">
    <property type="entry name" value="Fibronectin type III"/>
    <property type="match status" value="1"/>
</dbReference>
<name>A0AAN9CRS8_9TELE</name>
<feature type="compositionally biased region" description="Acidic residues" evidence="1">
    <location>
        <begin position="370"/>
        <end position="383"/>
    </location>
</feature>
<sequence>MNIWQPRERESSRKEKRRATESGIVVRVSDARLIVENRFATMLKDHVFQFGVFYTLLCQCAFGFVPSATNVSVVCHNFVNVLYWNYSNPEQNKTEQRFSVLVKSYESNPRTVHTSQMYLDISNYSNEATDDYVVRVTAHVGPEESEPASVRFTYTDDYYDAKKHEYKCSLDFPAVNTSVHKDLIEVSFWHPSLYYDQEILDQDFKYSVTYNQETFSDSCFEGDELCITEIHLNQSVAGRCVELRFEGNIAAIPTHASRSVCVPLLTPHTDHTGVIVGVLGGGLVLLFTIAGVVWLFSKKWSKIPKLPETLRSFISGQTTTGHLSQPECSPISPTASDGHKPLLTEVSYGSSPITLDEKDCETTTDLANTEADEPEVPEEDDGDSTGFGQSSDYNSPKCLHEMSHEDFTEGYSTRPAVL</sequence>
<evidence type="ECO:0000313" key="4">
    <source>
        <dbReference type="EMBL" id="KAK7148096.1"/>
    </source>
</evidence>
<evidence type="ECO:0000259" key="3">
    <source>
        <dbReference type="Pfam" id="PF01108"/>
    </source>
</evidence>
<dbReference type="GO" id="GO:0005886">
    <property type="term" value="C:plasma membrane"/>
    <property type="evidence" value="ECO:0007669"/>
    <property type="project" value="TreeGrafter"/>
</dbReference>
<evidence type="ECO:0000313" key="5">
    <source>
        <dbReference type="Proteomes" id="UP001364617"/>
    </source>
</evidence>
<feature type="region of interest" description="Disordered" evidence="1">
    <location>
        <begin position="367"/>
        <end position="418"/>
    </location>
</feature>
<feature type="region of interest" description="Disordered" evidence="1">
    <location>
        <begin position="318"/>
        <end position="343"/>
    </location>
</feature>
<reference evidence="4 5" key="1">
    <citation type="submission" date="2024-02" db="EMBL/GenBank/DDBJ databases">
        <title>Chromosome-level genome assembly of the Eurasian Minnow (Phoxinus phoxinus).</title>
        <authorList>
            <person name="Oriowo T.O."/>
            <person name="Martin S."/>
            <person name="Stange M."/>
            <person name="Chrysostomakis Y."/>
            <person name="Brown T."/>
            <person name="Winkler S."/>
            <person name="Kukowka S."/>
            <person name="Myers E.W."/>
            <person name="Bohne A."/>
        </authorList>
    </citation>
    <scope>NUCLEOTIDE SEQUENCE [LARGE SCALE GENOMIC DNA]</scope>
    <source>
        <strain evidence="4">ZFMK-TIS-60720</strain>
        <tissue evidence="4">Whole Organism</tissue>
    </source>
</reference>
<keyword evidence="5" id="KW-1185">Reference proteome</keyword>
<keyword evidence="2" id="KW-1133">Transmembrane helix</keyword>
<dbReference type="PANTHER" id="PTHR20859:SF87">
    <property type="entry name" value="CYTOKINE RECEPTOR FAMILY MEMBER B13-RELATED"/>
    <property type="match status" value="1"/>
</dbReference>
<keyword evidence="2" id="KW-0472">Membrane</keyword>
<dbReference type="Gene3D" id="2.60.40.10">
    <property type="entry name" value="Immunoglobulins"/>
    <property type="match status" value="1"/>
</dbReference>
<dbReference type="InterPro" id="IPR013783">
    <property type="entry name" value="Ig-like_fold"/>
</dbReference>
<dbReference type="GO" id="GO:0004896">
    <property type="term" value="F:cytokine receptor activity"/>
    <property type="evidence" value="ECO:0007669"/>
    <property type="project" value="TreeGrafter"/>
</dbReference>
<proteinExistence type="predicted"/>
<feature type="domain" description="Fibronectin type-III" evidence="3">
    <location>
        <begin position="58"/>
        <end position="146"/>
    </location>
</feature>
<protein>
    <recommendedName>
        <fullName evidence="3">Fibronectin type-III domain-containing protein</fullName>
    </recommendedName>
</protein>
<feature type="compositionally biased region" description="Polar residues" evidence="1">
    <location>
        <begin position="318"/>
        <end position="335"/>
    </location>
</feature>
<organism evidence="4 5">
    <name type="scientific">Phoxinus phoxinus</name>
    <name type="common">Eurasian minnow</name>
    <dbReference type="NCBI Taxonomy" id="58324"/>
    <lineage>
        <taxon>Eukaryota</taxon>
        <taxon>Metazoa</taxon>
        <taxon>Chordata</taxon>
        <taxon>Craniata</taxon>
        <taxon>Vertebrata</taxon>
        <taxon>Euteleostomi</taxon>
        <taxon>Actinopterygii</taxon>
        <taxon>Neopterygii</taxon>
        <taxon>Teleostei</taxon>
        <taxon>Ostariophysi</taxon>
        <taxon>Cypriniformes</taxon>
        <taxon>Leuciscidae</taxon>
        <taxon>Phoxininae</taxon>
        <taxon>Phoxinus</taxon>
    </lineage>
</organism>
<dbReference type="InterPro" id="IPR036116">
    <property type="entry name" value="FN3_sf"/>
</dbReference>
<dbReference type="AlphaFoldDB" id="A0AAN9CRS8"/>
<feature type="transmembrane region" description="Helical" evidence="2">
    <location>
        <begin position="274"/>
        <end position="296"/>
    </location>
</feature>
<evidence type="ECO:0000256" key="1">
    <source>
        <dbReference type="SAM" id="MobiDB-lite"/>
    </source>
</evidence>
<keyword evidence="2" id="KW-0812">Transmembrane</keyword>
<dbReference type="Proteomes" id="UP001364617">
    <property type="component" value="Unassembled WGS sequence"/>
</dbReference>